<name>A0ABD5YPY5_9EURY</name>
<keyword evidence="3" id="KW-1185">Reference proteome</keyword>
<proteinExistence type="predicted"/>
<feature type="transmembrane region" description="Helical" evidence="1">
    <location>
        <begin position="51"/>
        <end position="71"/>
    </location>
</feature>
<keyword evidence="1" id="KW-0812">Transmembrane</keyword>
<gene>
    <name evidence="2" type="ORF">ACFQL7_11920</name>
</gene>
<evidence type="ECO:0000313" key="2">
    <source>
        <dbReference type="EMBL" id="MFC7190482.1"/>
    </source>
</evidence>
<sequence length="141" mass="15511">MTAESGPAAIDLRELLRDGKRIAAILLFWGTLALIGFAGIPNIGYYSPGSILWWIGNMLGWIFVITGIAAYSSTPSLAASNSPVNSSFDWVWPCEEQIVVACMQQSQRLVESVNSIVDDLYFSSPSIGSCCYMIIFRYVRT</sequence>
<dbReference type="AlphaFoldDB" id="A0ABD5YPY5"/>
<dbReference type="EMBL" id="JBHTAX010000001">
    <property type="protein sequence ID" value="MFC7190482.1"/>
    <property type="molecule type" value="Genomic_DNA"/>
</dbReference>
<comment type="caution">
    <text evidence="2">The sequence shown here is derived from an EMBL/GenBank/DDBJ whole genome shotgun (WGS) entry which is preliminary data.</text>
</comment>
<evidence type="ECO:0000256" key="1">
    <source>
        <dbReference type="SAM" id="Phobius"/>
    </source>
</evidence>
<feature type="transmembrane region" description="Helical" evidence="1">
    <location>
        <begin position="22"/>
        <end position="45"/>
    </location>
</feature>
<organism evidence="2 3">
    <name type="scientific">Halocatena marina</name>
    <dbReference type="NCBI Taxonomy" id="2934937"/>
    <lineage>
        <taxon>Archaea</taxon>
        <taxon>Methanobacteriati</taxon>
        <taxon>Methanobacteriota</taxon>
        <taxon>Stenosarchaea group</taxon>
        <taxon>Halobacteria</taxon>
        <taxon>Halobacteriales</taxon>
        <taxon>Natronomonadaceae</taxon>
        <taxon>Halocatena</taxon>
    </lineage>
</organism>
<keyword evidence="1" id="KW-0472">Membrane</keyword>
<protein>
    <submittedName>
        <fullName evidence="2">Uncharacterized protein</fullName>
    </submittedName>
</protein>
<evidence type="ECO:0000313" key="3">
    <source>
        <dbReference type="Proteomes" id="UP001596417"/>
    </source>
</evidence>
<dbReference type="RefSeq" id="WP_390205650.1">
    <property type="nucleotide sequence ID" value="NZ_JBHSZC010000001.1"/>
</dbReference>
<keyword evidence="1" id="KW-1133">Transmembrane helix</keyword>
<reference evidence="2 3" key="1">
    <citation type="journal article" date="2019" name="Int. J. Syst. Evol. Microbiol.">
        <title>The Global Catalogue of Microorganisms (GCM) 10K type strain sequencing project: providing services to taxonomists for standard genome sequencing and annotation.</title>
        <authorList>
            <consortium name="The Broad Institute Genomics Platform"/>
            <consortium name="The Broad Institute Genome Sequencing Center for Infectious Disease"/>
            <person name="Wu L."/>
            <person name="Ma J."/>
        </authorList>
    </citation>
    <scope>NUCLEOTIDE SEQUENCE [LARGE SCALE GENOMIC DNA]</scope>
    <source>
        <strain evidence="2 3">RDMS1</strain>
    </source>
</reference>
<accession>A0ABD5YPY5</accession>
<dbReference type="Proteomes" id="UP001596417">
    <property type="component" value="Unassembled WGS sequence"/>
</dbReference>